<organism evidence="4 5">
    <name type="scientific">Bifidobacterium aemilianum</name>
    <dbReference type="NCBI Taxonomy" id="2493120"/>
    <lineage>
        <taxon>Bacteria</taxon>
        <taxon>Bacillati</taxon>
        <taxon>Actinomycetota</taxon>
        <taxon>Actinomycetes</taxon>
        <taxon>Bifidobacteriales</taxon>
        <taxon>Bifidobacteriaceae</taxon>
        <taxon>Bifidobacterium</taxon>
    </lineage>
</organism>
<dbReference type="InterPro" id="IPR004437">
    <property type="entry name" value="ParB/RepB/Spo0J"/>
</dbReference>
<sequence>MTTTTTIEMLPIEAITPNPANPRTQVGDITELALSIAAQGIQQPLLVTPAGPDGTHTLVIGHRRLAAAKQTGLDKVPCTIKAMDDTRQAELMIVENVHRENLTAMDEAQGYARLLDLGEDTDTMARTTGRSATTVRRRLKIAAISPEARKDLPPQLSFDQLEAIADFADDPHTQDELIAAAGTDNWNMALTKARTTREAAQWSHTIRQAADEAGLDIVELEKGNLWAAPDDWRYIEKLTPDLHPDPQEALSAWLDQHPGQRPDAVGIIESDRSWVLRAILMRAITPQEKEEAQRAHQEWEDARARRQAELDALMAPAKDLGRTSRQLRIEHTRHLLGLKRPPKTMADALGTMTVLRITQDQHQWVIDDRLERTWRDMAGKDTPMPQPFGDPTPSLSAFALCHAWVEEAISDTAWRSADEIDTLLEPLYQALEATGYKPSDEERAALNGSLLADHDPDEDTDTH</sequence>
<dbReference type="RefSeq" id="WP_113860104.1">
    <property type="nucleotide sequence ID" value="NZ_PDCG01000003.1"/>
</dbReference>
<dbReference type="GO" id="GO:0003677">
    <property type="term" value="F:DNA binding"/>
    <property type="evidence" value="ECO:0007669"/>
    <property type="project" value="InterPro"/>
</dbReference>
<dbReference type="OrthoDB" id="3176965at2"/>
<dbReference type="NCBIfam" id="TIGR00180">
    <property type="entry name" value="parB_part"/>
    <property type="match status" value="1"/>
</dbReference>
<dbReference type="PANTHER" id="PTHR33375:SF1">
    <property type="entry name" value="CHROMOSOME-PARTITIONING PROTEIN PARB-RELATED"/>
    <property type="match status" value="1"/>
</dbReference>
<evidence type="ECO:0000313" key="5">
    <source>
        <dbReference type="Proteomes" id="UP000252530"/>
    </source>
</evidence>
<dbReference type="SMART" id="SM00470">
    <property type="entry name" value="ParB"/>
    <property type="match status" value="1"/>
</dbReference>
<dbReference type="Pfam" id="PF02195">
    <property type="entry name" value="ParB_N"/>
    <property type="match status" value="1"/>
</dbReference>
<dbReference type="Gene3D" id="1.10.10.2830">
    <property type="match status" value="1"/>
</dbReference>
<accession>A0A366K7Y9</accession>
<dbReference type="AlphaFoldDB" id="A0A366K7Y9"/>
<dbReference type="GO" id="GO:0005694">
    <property type="term" value="C:chromosome"/>
    <property type="evidence" value="ECO:0007669"/>
    <property type="project" value="TreeGrafter"/>
</dbReference>
<gene>
    <name evidence="4" type="ORF">CRD60_04520</name>
</gene>
<dbReference type="InterPro" id="IPR050336">
    <property type="entry name" value="Chromosome_partition/occlusion"/>
</dbReference>
<proteinExistence type="inferred from homology"/>
<dbReference type="GO" id="GO:0007059">
    <property type="term" value="P:chromosome segregation"/>
    <property type="evidence" value="ECO:0007669"/>
    <property type="project" value="TreeGrafter"/>
</dbReference>
<dbReference type="EMBL" id="PDCG01000003">
    <property type="protein sequence ID" value="RBP97855.1"/>
    <property type="molecule type" value="Genomic_DNA"/>
</dbReference>
<dbReference type="SUPFAM" id="SSF110849">
    <property type="entry name" value="ParB/Sulfiredoxin"/>
    <property type="match status" value="1"/>
</dbReference>
<dbReference type="Gene3D" id="3.90.1530.30">
    <property type="match status" value="1"/>
</dbReference>
<keyword evidence="5" id="KW-1185">Reference proteome</keyword>
<feature type="region of interest" description="Disordered" evidence="2">
    <location>
        <begin position="434"/>
        <end position="463"/>
    </location>
</feature>
<dbReference type="Proteomes" id="UP000252530">
    <property type="component" value="Unassembled WGS sequence"/>
</dbReference>
<feature type="domain" description="ParB-like N-terminal" evidence="3">
    <location>
        <begin position="8"/>
        <end position="97"/>
    </location>
</feature>
<reference evidence="4 5" key="1">
    <citation type="submission" date="2017-10" db="EMBL/GenBank/DDBJ databases">
        <title>Bifidobacterium xylocopum sp. nov. and Bifidobacterium aemilianum sp. nov., from the carpenter bee (Xylocopa violacea) digestive tract.</title>
        <authorList>
            <person name="Alberoni D."/>
            <person name="Baffoni L."/>
            <person name="Di Gioia D."/>
            <person name="Gaggia F."/>
            <person name="Biavati B."/>
        </authorList>
    </citation>
    <scope>NUCLEOTIDE SEQUENCE [LARGE SCALE GENOMIC DNA]</scope>
    <source>
        <strain evidence="4 5">XV10</strain>
    </source>
</reference>
<protein>
    <recommendedName>
        <fullName evidence="3">ParB-like N-terminal domain-containing protein</fullName>
    </recommendedName>
</protein>
<dbReference type="InterPro" id="IPR003115">
    <property type="entry name" value="ParB_N"/>
</dbReference>
<evidence type="ECO:0000256" key="2">
    <source>
        <dbReference type="SAM" id="MobiDB-lite"/>
    </source>
</evidence>
<dbReference type="InterPro" id="IPR036086">
    <property type="entry name" value="ParB/Sulfiredoxin_sf"/>
</dbReference>
<dbReference type="PANTHER" id="PTHR33375">
    <property type="entry name" value="CHROMOSOME-PARTITIONING PROTEIN PARB-RELATED"/>
    <property type="match status" value="1"/>
</dbReference>
<comment type="caution">
    <text evidence="4">The sequence shown here is derived from an EMBL/GenBank/DDBJ whole genome shotgun (WGS) entry which is preliminary data.</text>
</comment>
<evidence type="ECO:0000313" key="4">
    <source>
        <dbReference type="EMBL" id="RBP97855.1"/>
    </source>
</evidence>
<name>A0A366K7Y9_9BIFI</name>
<evidence type="ECO:0000256" key="1">
    <source>
        <dbReference type="ARBA" id="ARBA00006295"/>
    </source>
</evidence>
<evidence type="ECO:0000259" key="3">
    <source>
        <dbReference type="SMART" id="SM00470"/>
    </source>
</evidence>
<comment type="similarity">
    <text evidence="1">Belongs to the ParB family.</text>
</comment>
<dbReference type="GO" id="GO:0045881">
    <property type="term" value="P:positive regulation of sporulation resulting in formation of a cellular spore"/>
    <property type="evidence" value="ECO:0007669"/>
    <property type="project" value="TreeGrafter"/>
</dbReference>